<dbReference type="Proteomes" id="UP001283361">
    <property type="component" value="Unassembled WGS sequence"/>
</dbReference>
<dbReference type="FunFam" id="1.20.1070.10:FF:000200">
    <property type="entry name" value="Adhesion G protein-coupled receptor L3"/>
    <property type="match status" value="1"/>
</dbReference>
<dbReference type="Gene3D" id="2.60.40.10">
    <property type="entry name" value="Immunoglobulins"/>
    <property type="match status" value="1"/>
</dbReference>
<feature type="compositionally biased region" description="Polar residues" evidence="13">
    <location>
        <begin position="353"/>
        <end position="366"/>
    </location>
</feature>
<feature type="chain" id="PRO_5042255434" description="Latrophilin Cirl" evidence="15">
    <location>
        <begin position="22"/>
        <end position="1514"/>
    </location>
</feature>
<keyword evidence="7" id="KW-0297">G-protein coupled receptor</keyword>
<feature type="compositionally biased region" description="Pro residues" evidence="13">
    <location>
        <begin position="1279"/>
        <end position="1288"/>
    </location>
</feature>
<proteinExistence type="predicted"/>
<dbReference type="PROSITE" id="PS50228">
    <property type="entry name" value="SUEL_LECTIN"/>
    <property type="match status" value="1"/>
</dbReference>
<evidence type="ECO:0000256" key="11">
    <source>
        <dbReference type="ARBA" id="ARBA00023180"/>
    </source>
</evidence>
<evidence type="ECO:0000313" key="19">
    <source>
        <dbReference type="EMBL" id="KAK3786836.1"/>
    </source>
</evidence>
<keyword evidence="8 14" id="KW-0472">Membrane</keyword>
<dbReference type="Gene3D" id="4.10.1240.10">
    <property type="entry name" value="GPCR, family 2, extracellular hormone receptor domain"/>
    <property type="match status" value="1"/>
</dbReference>
<keyword evidence="2" id="KW-1003">Cell membrane</keyword>
<dbReference type="EMBL" id="JAWDGP010001944">
    <property type="protein sequence ID" value="KAK3786836.1"/>
    <property type="molecule type" value="Genomic_DNA"/>
</dbReference>
<evidence type="ECO:0000256" key="2">
    <source>
        <dbReference type="ARBA" id="ARBA00022475"/>
    </source>
</evidence>
<evidence type="ECO:0000256" key="12">
    <source>
        <dbReference type="ARBA" id="ARBA00023224"/>
    </source>
</evidence>
<evidence type="ECO:0000256" key="3">
    <source>
        <dbReference type="ARBA" id="ARBA00022553"/>
    </source>
</evidence>
<evidence type="ECO:0000256" key="4">
    <source>
        <dbReference type="ARBA" id="ARBA00022692"/>
    </source>
</evidence>
<dbReference type="InterPro" id="IPR001879">
    <property type="entry name" value="GPCR_2_extracellular_dom"/>
</dbReference>
<dbReference type="InterPro" id="IPR017983">
    <property type="entry name" value="GPCR_2_secretin-like_CS"/>
</dbReference>
<evidence type="ECO:0000256" key="15">
    <source>
        <dbReference type="SAM" id="SignalP"/>
    </source>
</evidence>
<evidence type="ECO:0000256" key="14">
    <source>
        <dbReference type="SAM" id="Phobius"/>
    </source>
</evidence>
<organism evidence="19 20">
    <name type="scientific">Elysia crispata</name>
    <name type="common">lettuce slug</name>
    <dbReference type="NCBI Taxonomy" id="231223"/>
    <lineage>
        <taxon>Eukaryota</taxon>
        <taxon>Metazoa</taxon>
        <taxon>Spiralia</taxon>
        <taxon>Lophotrochozoa</taxon>
        <taxon>Mollusca</taxon>
        <taxon>Gastropoda</taxon>
        <taxon>Heterobranchia</taxon>
        <taxon>Euthyneura</taxon>
        <taxon>Panpulmonata</taxon>
        <taxon>Sacoglossa</taxon>
        <taxon>Placobranchoidea</taxon>
        <taxon>Plakobranchidae</taxon>
        <taxon>Elysia</taxon>
    </lineage>
</organism>
<dbReference type="InterPro" id="IPR057244">
    <property type="entry name" value="GAIN_B"/>
</dbReference>
<feature type="transmembrane region" description="Helical" evidence="14">
    <location>
        <begin position="955"/>
        <end position="978"/>
    </location>
</feature>
<protein>
    <recommendedName>
        <fullName evidence="21">Latrophilin Cirl</fullName>
    </recommendedName>
</protein>
<evidence type="ECO:0000313" key="20">
    <source>
        <dbReference type="Proteomes" id="UP001283361"/>
    </source>
</evidence>
<keyword evidence="10" id="KW-0675">Receptor</keyword>
<feature type="signal peptide" evidence="15">
    <location>
        <begin position="1"/>
        <end position="21"/>
    </location>
</feature>
<keyword evidence="11" id="KW-0325">Glycoprotein</keyword>
<evidence type="ECO:0000259" key="17">
    <source>
        <dbReference type="PROSITE" id="PS50228"/>
    </source>
</evidence>
<dbReference type="Gene3D" id="2.60.220.50">
    <property type="match status" value="1"/>
</dbReference>
<evidence type="ECO:0008006" key="21">
    <source>
        <dbReference type="Google" id="ProtNLM"/>
    </source>
</evidence>
<evidence type="ECO:0000256" key="9">
    <source>
        <dbReference type="ARBA" id="ARBA00023157"/>
    </source>
</evidence>
<dbReference type="Gene3D" id="2.60.120.740">
    <property type="match status" value="1"/>
</dbReference>
<dbReference type="FunFam" id="2.60.120.740:FF:000001">
    <property type="entry name" value="Adhesion G protein-coupled receptor L2"/>
    <property type="match status" value="1"/>
</dbReference>
<feature type="transmembrane region" description="Helical" evidence="14">
    <location>
        <begin position="878"/>
        <end position="901"/>
    </location>
</feature>
<dbReference type="InterPro" id="IPR048072">
    <property type="entry name" value="7tmB2_latrophilin-like"/>
</dbReference>
<dbReference type="Gene3D" id="1.20.1070.10">
    <property type="entry name" value="Rhodopsin 7-helix transmembrane proteins"/>
    <property type="match status" value="1"/>
</dbReference>
<gene>
    <name evidence="19" type="ORF">RRG08_061387</name>
</gene>
<dbReference type="PROSITE" id="PS00650">
    <property type="entry name" value="G_PROTEIN_RECEP_F2_2"/>
    <property type="match status" value="1"/>
</dbReference>
<feature type="region of interest" description="Disordered" evidence="13">
    <location>
        <begin position="1373"/>
        <end position="1479"/>
    </location>
</feature>
<feature type="region of interest" description="Disordered" evidence="13">
    <location>
        <begin position="1262"/>
        <end position="1328"/>
    </location>
</feature>
<comment type="caution">
    <text evidence="19">The sequence shown here is derived from an EMBL/GenBank/DDBJ whole genome shotgun (WGS) entry which is preliminary data.</text>
</comment>
<keyword evidence="3" id="KW-0597">Phosphoprotein</keyword>
<dbReference type="GO" id="GO:0004930">
    <property type="term" value="F:G protein-coupled receptor activity"/>
    <property type="evidence" value="ECO:0007669"/>
    <property type="project" value="UniProtKB-KW"/>
</dbReference>
<keyword evidence="4 14" id="KW-0812">Transmembrane</keyword>
<feature type="compositionally biased region" description="Low complexity" evidence="13">
    <location>
        <begin position="660"/>
        <end position="670"/>
    </location>
</feature>
<dbReference type="CDD" id="cd00063">
    <property type="entry name" value="FN3"/>
    <property type="match status" value="1"/>
</dbReference>
<dbReference type="InterPro" id="IPR036445">
    <property type="entry name" value="GPCR_2_extracell_dom_sf"/>
</dbReference>
<dbReference type="SMART" id="SM00303">
    <property type="entry name" value="GPS"/>
    <property type="match status" value="1"/>
</dbReference>
<feature type="transmembrane region" description="Helical" evidence="14">
    <location>
        <begin position="1049"/>
        <end position="1071"/>
    </location>
</feature>
<keyword evidence="9" id="KW-1015">Disulfide bond</keyword>
<dbReference type="SUPFAM" id="SSF49265">
    <property type="entry name" value="Fibronectin type III"/>
    <property type="match status" value="1"/>
</dbReference>
<dbReference type="PROSITE" id="PS50221">
    <property type="entry name" value="GAIN_B"/>
    <property type="match status" value="1"/>
</dbReference>
<name>A0AAE1AGU6_9GAST</name>
<evidence type="ECO:0000256" key="13">
    <source>
        <dbReference type="SAM" id="MobiDB-lite"/>
    </source>
</evidence>
<dbReference type="InterPro" id="IPR000203">
    <property type="entry name" value="GPS"/>
</dbReference>
<dbReference type="SMART" id="SM00008">
    <property type="entry name" value="HormR"/>
    <property type="match status" value="1"/>
</dbReference>
<feature type="compositionally biased region" description="Polar residues" evidence="13">
    <location>
        <begin position="1308"/>
        <end position="1322"/>
    </location>
</feature>
<feature type="compositionally biased region" description="Polar residues" evidence="13">
    <location>
        <begin position="679"/>
        <end position="688"/>
    </location>
</feature>
<feature type="transmembrane region" description="Helical" evidence="14">
    <location>
        <begin position="810"/>
        <end position="833"/>
    </location>
</feature>
<feature type="domain" description="G-protein coupled receptors family 2 profile 2" evidence="18">
    <location>
        <begin position="808"/>
        <end position="1073"/>
    </location>
</feature>
<dbReference type="GO" id="GO:0007166">
    <property type="term" value="P:cell surface receptor signaling pathway"/>
    <property type="evidence" value="ECO:0007669"/>
    <property type="project" value="InterPro"/>
</dbReference>
<reference evidence="19" key="1">
    <citation type="journal article" date="2023" name="G3 (Bethesda)">
        <title>A reference genome for the long-term kleptoplast-retaining sea slug Elysia crispata morphotype clarki.</title>
        <authorList>
            <person name="Eastman K.E."/>
            <person name="Pendleton A.L."/>
            <person name="Shaikh M.A."/>
            <person name="Suttiyut T."/>
            <person name="Ogas R."/>
            <person name="Tomko P."/>
            <person name="Gavelis G."/>
            <person name="Widhalm J.R."/>
            <person name="Wisecaver J.H."/>
        </authorList>
    </citation>
    <scope>NUCLEOTIDE SEQUENCE</scope>
    <source>
        <strain evidence="19">ECLA1</strain>
    </source>
</reference>
<dbReference type="PRINTS" id="PR00249">
    <property type="entry name" value="GPCRSECRETIN"/>
</dbReference>
<dbReference type="InterPro" id="IPR017981">
    <property type="entry name" value="GPCR_2-like_7TM"/>
</dbReference>
<dbReference type="Pfam" id="PF02140">
    <property type="entry name" value="SUEL_Lectin"/>
    <property type="match status" value="1"/>
</dbReference>
<evidence type="ECO:0000256" key="6">
    <source>
        <dbReference type="ARBA" id="ARBA00022989"/>
    </source>
</evidence>
<dbReference type="Pfam" id="PF01825">
    <property type="entry name" value="GPS"/>
    <property type="match status" value="1"/>
</dbReference>
<feature type="transmembrane region" description="Helical" evidence="14">
    <location>
        <begin position="845"/>
        <end position="866"/>
    </location>
</feature>
<evidence type="ECO:0000259" key="18">
    <source>
        <dbReference type="PROSITE" id="PS50261"/>
    </source>
</evidence>
<dbReference type="CDD" id="cd15440">
    <property type="entry name" value="7tmB2_latrophilin-like_invertebrate"/>
    <property type="match status" value="1"/>
</dbReference>
<comment type="subcellular location">
    <subcellularLocation>
        <location evidence="1">Cell membrane</location>
        <topology evidence="1">Multi-pass membrane protein</topology>
    </subcellularLocation>
</comment>
<feature type="region of interest" description="Disordered" evidence="13">
    <location>
        <begin position="1134"/>
        <end position="1169"/>
    </location>
</feature>
<evidence type="ECO:0000256" key="5">
    <source>
        <dbReference type="ARBA" id="ARBA00022729"/>
    </source>
</evidence>
<sequence length="1514" mass="167570">MASHKTRRGLMTAVFLSLANSEYLWNKPGHRKVECSFRQTTDPLITPSYNFRSEKTMESGAPQRKRSKRCHQMGVTVFRIYLLLHVGLTGSLSENLKTHACENEVLLLECPRAEILRISHAVFGRFSLSLCNPDGDTMMSDLTCRSDSSTPVVANKCDGRQTCEIKASVEMFEEPCPEMSKYLEVYYKCEPEVTAPPHQPHPDLSTLDETQLPRYKYDGSPEAPELRSSRPVNATAVEIVWEVKDVRPIKFMKLYYTNLVRDRMHVPRIAEFKTRDLPTRFGVSREVIGGLLPSTRYLIFLKSTNNRGVGPDSNNLTFITPALERIPSTTTTRKPGGRDLFLGLSKPDKISLPTTTSLPSIRTSTMEEPEVPTDHRRPPYIDNGAGRDRDRDSTNTGLEIQMCSVVEFQGVMWPLTRSGQVAEEACPRDMAGLSSWRCVGTTWASSGPDLSDCISPWLSALDKQVTRVMEGDEEPMTAMKALQHGIKKHGNRLLPGDLKRVAYKMLPKLARRMLAKREKHPEDIQEFQEAIVWTSSQLLAESHQASWGELSVRDRRRAATSLVNQLERTGFEVADNLAVGYSSVAADRNIVVKASRVDTQVHHSDLTFPSPGDLDSSRAWKKRGDSITISSTSLKTAGRTDPLSVVFTMYNNLEDLMEPQQSQVSTTSSTDDGQPSYDAESSSNSISSRGAVRDDVYADNEADSVEPVMVVNSRIIAASMGSSRLKRLLPEPVRFTLKHLHPRDNSRPLCSFWEIDTTLLSGHWSQEGCRMIYGNRSHTMCECDHLTNFAVLMDVTGVELPEEHELALRVITYVGCIISIICLLLAWITFTIFKNLQCDRNTIHKNLVLTLLLAEVLFVGGIAQTHPKILCAVVAGGLHYLFLCAFAWMCLEGVQLYVMLVQVFEHERSRVNSYYLFGYGVPLVVVAVSAAVYHQGYGTDRHCWLTTDHYFVMSFVGPACAVMLINVAMLGIAIYTMCRHSNMSATMKERSKVNKFSMAVNLSSVETFAPPKIRFPDLPAWLKGAVVLVVLLGLTWAFGLLYLNQQTVAWAYVFTVLNSLQGLFIFVFHCLKNDKVQKEYRKVARHTSWLPNCIRVNYGGYNLRASSSRPNSSGSGNYLSKLFGAKRKSAASTNSSAKPFLSTDQQRKSDVDNSGSRCSANCESASIPPPSPHPTLLNGYVYNPSYAHLNGYTLTSISNGTGDGGLVVAPHTNNGCSQHHMHQLAPCYEEVVGELSQVLDCSMVDSEMVTEYCQNNLQVNQEKPRYSTGSEDSVRLLPTLPPQPPPFLDPDNLSTVSMASSSVVHSSTQALPSSGSFPSEQHTGGEGEVEPLYEEVKTWPHDVQGNSDPRQAESEAFDPSLNLRQYIIPNSKQINTSVRREDGRDLRVDNQQPEVEEEDSPSTMGLHFYPGISEPAVTSRKDSNSAAQLSSSNPISFTHPLAASNFKPDKANGVSQPAEAGPVSKNHAKSGSQPCIPSKGPGKLVFTCAGPTGLSNCRARCDPQLGPTQSSSDC</sequence>
<dbReference type="InterPro" id="IPR000832">
    <property type="entry name" value="GPCR_2_secretin-like"/>
</dbReference>
<feature type="compositionally biased region" description="Polar residues" evidence="13">
    <location>
        <begin position="1424"/>
        <end position="1436"/>
    </location>
</feature>
<dbReference type="InterPro" id="IPR036116">
    <property type="entry name" value="FN3_sf"/>
</dbReference>
<dbReference type="GO" id="GO:0005886">
    <property type="term" value="C:plasma membrane"/>
    <property type="evidence" value="ECO:0007669"/>
    <property type="project" value="UniProtKB-SubCell"/>
</dbReference>
<dbReference type="PANTHER" id="PTHR12011">
    <property type="entry name" value="ADHESION G-PROTEIN COUPLED RECEPTOR"/>
    <property type="match status" value="1"/>
</dbReference>
<dbReference type="InterPro" id="IPR000922">
    <property type="entry name" value="Lectin_gal-bd_dom"/>
</dbReference>
<feature type="compositionally biased region" description="Basic and acidic residues" evidence="13">
    <location>
        <begin position="1378"/>
        <end position="1388"/>
    </location>
</feature>
<feature type="transmembrane region" description="Helical" evidence="14">
    <location>
        <begin position="913"/>
        <end position="935"/>
    </location>
</feature>
<dbReference type="Pfam" id="PF16489">
    <property type="entry name" value="GAIN"/>
    <property type="match status" value="1"/>
</dbReference>
<feature type="compositionally biased region" description="Low complexity" evidence="13">
    <location>
        <begin position="1289"/>
        <end position="1307"/>
    </location>
</feature>
<feature type="compositionally biased region" description="Polar residues" evidence="13">
    <location>
        <begin position="1152"/>
        <end position="1164"/>
    </location>
</feature>
<dbReference type="PANTHER" id="PTHR12011:SF347">
    <property type="entry name" value="FI21270P1-RELATED"/>
    <property type="match status" value="1"/>
</dbReference>
<keyword evidence="6 14" id="KW-1133">Transmembrane helix</keyword>
<evidence type="ECO:0000256" key="8">
    <source>
        <dbReference type="ARBA" id="ARBA00023136"/>
    </source>
</evidence>
<dbReference type="InterPro" id="IPR032471">
    <property type="entry name" value="AGRL2-4_GAIN_subdom_A"/>
</dbReference>
<dbReference type="InterPro" id="IPR046338">
    <property type="entry name" value="GAIN_dom_sf"/>
</dbReference>
<dbReference type="Pfam" id="PF00002">
    <property type="entry name" value="7tm_2"/>
    <property type="match status" value="1"/>
</dbReference>
<feature type="region of interest" description="Disordered" evidence="13">
    <location>
        <begin position="353"/>
        <end position="392"/>
    </location>
</feature>
<feature type="transmembrane region" description="Helical" evidence="14">
    <location>
        <begin position="1020"/>
        <end position="1043"/>
    </location>
</feature>
<dbReference type="GO" id="GO:0030246">
    <property type="term" value="F:carbohydrate binding"/>
    <property type="evidence" value="ECO:0007669"/>
    <property type="project" value="InterPro"/>
</dbReference>
<feature type="domain" description="GAIN-B" evidence="16">
    <location>
        <begin position="580"/>
        <end position="799"/>
    </location>
</feature>
<feature type="compositionally biased region" description="Polar residues" evidence="13">
    <location>
        <begin position="1262"/>
        <end position="1271"/>
    </location>
</feature>
<feature type="region of interest" description="Disordered" evidence="13">
    <location>
        <begin position="658"/>
        <end position="692"/>
    </location>
</feature>
<dbReference type="InterPro" id="IPR043159">
    <property type="entry name" value="Lectin_gal-bd_sf"/>
</dbReference>
<keyword evidence="20" id="KW-1185">Reference proteome</keyword>
<evidence type="ECO:0000256" key="10">
    <source>
        <dbReference type="ARBA" id="ARBA00023170"/>
    </source>
</evidence>
<keyword evidence="12" id="KW-0807">Transducer</keyword>
<dbReference type="PROSITE" id="PS50261">
    <property type="entry name" value="G_PROTEIN_RECEP_F2_4"/>
    <property type="match status" value="1"/>
</dbReference>
<keyword evidence="5 15" id="KW-0732">Signal</keyword>
<evidence type="ECO:0000256" key="1">
    <source>
        <dbReference type="ARBA" id="ARBA00004651"/>
    </source>
</evidence>
<dbReference type="InterPro" id="IPR013783">
    <property type="entry name" value="Ig-like_fold"/>
</dbReference>
<accession>A0AAE1AGU6</accession>
<evidence type="ECO:0000256" key="7">
    <source>
        <dbReference type="ARBA" id="ARBA00023040"/>
    </source>
</evidence>
<evidence type="ECO:0000259" key="16">
    <source>
        <dbReference type="PROSITE" id="PS50221"/>
    </source>
</evidence>
<feature type="domain" description="SUEL-type lectin" evidence="17">
    <location>
        <begin position="100"/>
        <end position="190"/>
    </location>
</feature>
<feature type="compositionally biased region" description="Basic and acidic residues" evidence="13">
    <location>
        <begin position="372"/>
        <end position="392"/>
    </location>
</feature>
<dbReference type="InterPro" id="IPR003961">
    <property type="entry name" value="FN3_dom"/>
</dbReference>